<keyword evidence="1" id="KW-0812">Transmembrane</keyword>
<keyword evidence="1" id="KW-1133">Transmembrane helix</keyword>
<name>A0AAV6FJZ2_9TELE</name>
<comment type="caution">
    <text evidence="2">The sequence shown here is derived from an EMBL/GenBank/DDBJ whole genome shotgun (WGS) entry which is preliminary data.</text>
</comment>
<protein>
    <submittedName>
        <fullName evidence="2">Uncharacterized protein</fullName>
    </submittedName>
</protein>
<dbReference type="Proteomes" id="UP000823561">
    <property type="component" value="Chromosome 22"/>
</dbReference>
<sequence length="138" mass="15159">MMVIPVWALSLPLPAVLLVAVCAYMLVLWVALWSRHCFKVECGPDCCSCCGSVSVCDYCMLCAETWNCTVPSLRMCLDASCPAPACPQCSCPQCSCPDPSCPQCSPPSWPCGNMDLSCTCQRPQCDMINCFCFEIRFR</sequence>
<keyword evidence="1" id="KW-0472">Membrane</keyword>
<keyword evidence="3" id="KW-1185">Reference proteome</keyword>
<proteinExistence type="predicted"/>
<feature type="transmembrane region" description="Helical" evidence="1">
    <location>
        <begin position="6"/>
        <end position="32"/>
    </location>
</feature>
<evidence type="ECO:0000313" key="2">
    <source>
        <dbReference type="EMBL" id="KAG5263208.1"/>
    </source>
</evidence>
<dbReference type="EMBL" id="JADWDJ010000022">
    <property type="protein sequence ID" value="KAG5263208.1"/>
    <property type="molecule type" value="Genomic_DNA"/>
</dbReference>
<evidence type="ECO:0000256" key="1">
    <source>
        <dbReference type="SAM" id="Phobius"/>
    </source>
</evidence>
<reference evidence="2" key="1">
    <citation type="submission" date="2020-10" db="EMBL/GenBank/DDBJ databases">
        <title>Chromosome-scale genome assembly of the Allis shad, Alosa alosa.</title>
        <authorList>
            <person name="Margot Z."/>
            <person name="Christophe K."/>
            <person name="Cabau C."/>
            <person name="Louis A."/>
            <person name="Berthelot C."/>
            <person name="Parey E."/>
            <person name="Roest Crollius H."/>
            <person name="Montfort J."/>
            <person name="Robinson-Rechavi M."/>
            <person name="Bucao C."/>
            <person name="Bouchez O."/>
            <person name="Gislard M."/>
            <person name="Lluch J."/>
            <person name="Milhes M."/>
            <person name="Lampietro C."/>
            <person name="Lopez Roques C."/>
            <person name="Donnadieu C."/>
            <person name="Braasch I."/>
            <person name="Desvignes T."/>
            <person name="Postlethwait J."/>
            <person name="Bobe J."/>
            <person name="Guiguen Y."/>
        </authorList>
    </citation>
    <scope>NUCLEOTIDE SEQUENCE</scope>
    <source>
        <strain evidence="2">M-15738</strain>
        <tissue evidence="2">Blood</tissue>
    </source>
</reference>
<evidence type="ECO:0000313" key="3">
    <source>
        <dbReference type="Proteomes" id="UP000823561"/>
    </source>
</evidence>
<accession>A0AAV6FJZ2</accession>
<gene>
    <name evidence="2" type="ORF">AALO_G00283790</name>
</gene>
<organism evidence="2 3">
    <name type="scientific">Alosa alosa</name>
    <name type="common">allis shad</name>
    <dbReference type="NCBI Taxonomy" id="278164"/>
    <lineage>
        <taxon>Eukaryota</taxon>
        <taxon>Metazoa</taxon>
        <taxon>Chordata</taxon>
        <taxon>Craniata</taxon>
        <taxon>Vertebrata</taxon>
        <taxon>Euteleostomi</taxon>
        <taxon>Actinopterygii</taxon>
        <taxon>Neopterygii</taxon>
        <taxon>Teleostei</taxon>
        <taxon>Clupei</taxon>
        <taxon>Clupeiformes</taxon>
        <taxon>Clupeoidei</taxon>
        <taxon>Clupeidae</taxon>
        <taxon>Alosa</taxon>
    </lineage>
</organism>
<dbReference type="AlphaFoldDB" id="A0AAV6FJZ2"/>